<evidence type="ECO:0000313" key="2">
    <source>
        <dbReference type="EMBL" id="EDO12551.1"/>
    </source>
</evidence>
<reference evidence="3" key="2">
    <citation type="submission" date="2007-04" db="EMBL/GenBank/DDBJ databases">
        <title>Draft genome sequence of Bacteroides ovatus (ATCC 8483).</title>
        <authorList>
            <person name="Sudarsanam P."/>
            <person name="Ley R."/>
            <person name="Guruge J."/>
            <person name="Turnbaugh P.J."/>
            <person name="Mahowald M."/>
            <person name="Liep D."/>
            <person name="Gordon J."/>
        </authorList>
    </citation>
    <scope>NUCLEOTIDE SEQUENCE [LARGE SCALE GENOMIC DNA]</scope>
    <source>
        <strain evidence="3">ATCC 8483 / DSM 1896 / JCM 5824 / BCRC 10623 / CCUG 4943 / NCTC 11153</strain>
    </source>
</reference>
<dbReference type="AlphaFoldDB" id="A0AAN3A9U8"/>
<name>A0AAN3A9U8_BACO1</name>
<dbReference type="EMBL" id="AAXF02000045">
    <property type="protein sequence ID" value="EDO12551.1"/>
    <property type="molecule type" value="Genomic_DNA"/>
</dbReference>
<sequence length="29" mass="3335">MGNHSFQSMKQKMELVENKRNPDEKAGEA</sequence>
<feature type="compositionally biased region" description="Basic and acidic residues" evidence="1">
    <location>
        <begin position="11"/>
        <end position="29"/>
    </location>
</feature>
<proteinExistence type="predicted"/>
<comment type="caution">
    <text evidence="2">The sequence shown here is derived from an EMBL/GenBank/DDBJ whole genome shotgun (WGS) entry which is preliminary data.</text>
</comment>
<reference evidence="2 3" key="1">
    <citation type="submission" date="2007-03" db="EMBL/GenBank/DDBJ databases">
        <authorList>
            <person name="Fulton L."/>
            <person name="Clifton S."/>
            <person name="Fulton B."/>
            <person name="Xu J."/>
            <person name="Minx P."/>
            <person name="Pepin K.H."/>
            <person name="Johnson M."/>
            <person name="Thiruvilangam P."/>
            <person name="Bhonagiri V."/>
            <person name="Nash W.E."/>
            <person name="Mardis E.R."/>
            <person name="Wilson R.K."/>
        </authorList>
    </citation>
    <scope>NUCLEOTIDE SEQUENCE [LARGE SCALE GENOMIC DNA]</scope>
    <source>
        <strain evidence="3">ATCC 8483 / DSM 1896 / JCM 5824 / BCRC 10623 / CCUG 4943 / NCTC 11153</strain>
    </source>
</reference>
<gene>
    <name evidence="2" type="ORF">BACOVA_01693</name>
</gene>
<feature type="compositionally biased region" description="Polar residues" evidence="1">
    <location>
        <begin position="1"/>
        <end position="10"/>
    </location>
</feature>
<dbReference type="Proteomes" id="UP000005475">
    <property type="component" value="Unassembled WGS sequence"/>
</dbReference>
<organism evidence="2 3">
    <name type="scientific">Bacteroides ovatus (strain ATCC 8483 / DSM 1896 / JCM 5824 / BCRC 10623 / CCUG 4943 / NCTC 11153)</name>
    <dbReference type="NCBI Taxonomy" id="411476"/>
    <lineage>
        <taxon>Bacteria</taxon>
        <taxon>Pseudomonadati</taxon>
        <taxon>Bacteroidota</taxon>
        <taxon>Bacteroidia</taxon>
        <taxon>Bacteroidales</taxon>
        <taxon>Bacteroidaceae</taxon>
        <taxon>Bacteroides</taxon>
    </lineage>
</organism>
<evidence type="ECO:0000256" key="1">
    <source>
        <dbReference type="SAM" id="MobiDB-lite"/>
    </source>
</evidence>
<accession>A0AAN3A9U8</accession>
<evidence type="ECO:0000313" key="3">
    <source>
        <dbReference type="Proteomes" id="UP000005475"/>
    </source>
</evidence>
<feature type="region of interest" description="Disordered" evidence="1">
    <location>
        <begin position="1"/>
        <end position="29"/>
    </location>
</feature>
<protein>
    <submittedName>
        <fullName evidence="2">Uncharacterized protein</fullName>
    </submittedName>
</protein>